<name>A0A0A0F4Y1_9GAMM</name>
<accession>A0A0A0F4Y1</accession>
<proteinExistence type="predicted"/>
<dbReference type="SUPFAM" id="SSF81901">
    <property type="entry name" value="HCP-like"/>
    <property type="match status" value="1"/>
</dbReference>
<dbReference type="eggNOG" id="COG0790">
    <property type="taxonomic scope" value="Bacteria"/>
</dbReference>
<evidence type="ECO:0008006" key="3">
    <source>
        <dbReference type="Google" id="ProtNLM"/>
    </source>
</evidence>
<gene>
    <name evidence="1" type="ORF">N799_05890</name>
</gene>
<organism evidence="1 2">
    <name type="scientific">Lysobacter arseniciresistens ZS79</name>
    <dbReference type="NCBI Taxonomy" id="913325"/>
    <lineage>
        <taxon>Bacteria</taxon>
        <taxon>Pseudomonadati</taxon>
        <taxon>Pseudomonadota</taxon>
        <taxon>Gammaproteobacteria</taxon>
        <taxon>Lysobacterales</taxon>
        <taxon>Lysobacteraceae</taxon>
        <taxon>Novilysobacter</taxon>
    </lineage>
</organism>
<reference evidence="1 2" key="1">
    <citation type="journal article" date="2015" name="Stand. Genomic Sci.">
        <title>Genomic information of the arsenic-resistant bacterium Lysobacter arseniciresistens type strain ZS79(T) and comparison of Lysobacter draft genomes.</title>
        <authorList>
            <person name="Liu L."/>
            <person name="Zhang S."/>
            <person name="Luo M."/>
            <person name="Wang G."/>
        </authorList>
    </citation>
    <scope>NUCLEOTIDE SEQUENCE [LARGE SCALE GENOMIC DNA]</scope>
    <source>
        <strain evidence="1 2">ZS79</strain>
    </source>
</reference>
<dbReference type="Pfam" id="PF08238">
    <property type="entry name" value="Sel1"/>
    <property type="match status" value="2"/>
</dbReference>
<comment type="caution">
    <text evidence="1">The sequence shown here is derived from an EMBL/GenBank/DDBJ whole genome shotgun (WGS) entry which is preliminary data.</text>
</comment>
<dbReference type="InterPro" id="IPR011990">
    <property type="entry name" value="TPR-like_helical_dom_sf"/>
</dbReference>
<keyword evidence="2" id="KW-1185">Reference proteome</keyword>
<dbReference type="STRING" id="913325.N799_05890"/>
<evidence type="ECO:0000313" key="2">
    <source>
        <dbReference type="Proteomes" id="UP000029989"/>
    </source>
</evidence>
<dbReference type="SMART" id="SM00671">
    <property type="entry name" value="SEL1"/>
    <property type="match status" value="1"/>
</dbReference>
<sequence length="222" mass="25215">MLFMMLPARAQSVPEHTRLVNCPAVMELYLPGDYYFCIGGHRLADGYARAAIDYFERAAGWGHKRAQYVLGLMHFQGDGTPSNRPLGLAWMTLAAERHDRDMDAALAYARRHSSKVERQRAEHMLAEMWPAYADEFTVRRAATRYERETRDLRRATARDPFSRVYIAGLGQGSASSMLMRMDQRADRFFDGARSGDVRLGPLEVVDEPRALDHGDDMKEDGP</sequence>
<protein>
    <recommendedName>
        <fullName evidence="3">Sel1 repeat-containing protein</fullName>
    </recommendedName>
</protein>
<dbReference type="Proteomes" id="UP000029989">
    <property type="component" value="Unassembled WGS sequence"/>
</dbReference>
<dbReference type="Gene3D" id="1.25.40.10">
    <property type="entry name" value="Tetratricopeptide repeat domain"/>
    <property type="match status" value="1"/>
</dbReference>
<dbReference type="EMBL" id="AVPT01000002">
    <property type="protein sequence ID" value="KGM57585.1"/>
    <property type="molecule type" value="Genomic_DNA"/>
</dbReference>
<dbReference type="InterPro" id="IPR006597">
    <property type="entry name" value="Sel1-like"/>
</dbReference>
<evidence type="ECO:0000313" key="1">
    <source>
        <dbReference type="EMBL" id="KGM57585.1"/>
    </source>
</evidence>
<dbReference type="AlphaFoldDB" id="A0A0A0F4Y1"/>